<evidence type="ECO:0000313" key="2">
    <source>
        <dbReference type="EMBL" id="OCK74618.1"/>
    </source>
</evidence>
<dbReference type="AlphaFoldDB" id="A0A8E2DZQ2"/>
<reference evidence="2 3" key="1">
    <citation type="journal article" date="2016" name="Nat. Commun.">
        <title>Ectomycorrhizal ecology is imprinted in the genome of the dominant symbiotic fungus Cenococcum geophilum.</title>
        <authorList>
            <consortium name="DOE Joint Genome Institute"/>
            <person name="Peter M."/>
            <person name="Kohler A."/>
            <person name="Ohm R.A."/>
            <person name="Kuo A."/>
            <person name="Krutzmann J."/>
            <person name="Morin E."/>
            <person name="Arend M."/>
            <person name="Barry K.W."/>
            <person name="Binder M."/>
            <person name="Choi C."/>
            <person name="Clum A."/>
            <person name="Copeland A."/>
            <person name="Grisel N."/>
            <person name="Haridas S."/>
            <person name="Kipfer T."/>
            <person name="LaButti K."/>
            <person name="Lindquist E."/>
            <person name="Lipzen A."/>
            <person name="Maire R."/>
            <person name="Meier B."/>
            <person name="Mihaltcheva S."/>
            <person name="Molinier V."/>
            <person name="Murat C."/>
            <person name="Poggeler S."/>
            <person name="Quandt C.A."/>
            <person name="Sperisen C."/>
            <person name="Tritt A."/>
            <person name="Tisserant E."/>
            <person name="Crous P.W."/>
            <person name="Henrissat B."/>
            <person name="Nehls U."/>
            <person name="Egli S."/>
            <person name="Spatafora J.W."/>
            <person name="Grigoriev I.V."/>
            <person name="Martin F.M."/>
        </authorList>
    </citation>
    <scope>NUCLEOTIDE SEQUENCE [LARGE SCALE GENOMIC DNA]</scope>
    <source>
        <strain evidence="2 3">CBS 459.81</strain>
    </source>
</reference>
<dbReference type="Proteomes" id="UP000250266">
    <property type="component" value="Unassembled WGS sequence"/>
</dbReference>
<name>A0A8E2DZQ2_9PEZI</name>
<sequence>MRGQSNIRADSELKPRLRPKSFYRPYLNITNIALIPDSKPRHRKGCWKRRRAGKQMSVGGKTPRSRRREDDAQAPEVTNISLGLAEQRDGPVSKVLYTLELLELILLQLPPQAILRFQEVNKYFQSVISQSSRIQANLFFPIKGANTKSGLKINPLLNCVFPESLPTRTDKYPTPDIQSIAPQFLSLQQYGTPELEFYYDTAKGRDAIEESRVYRKASWRCMSLGTPGMPLTIRFLYVREPNPGVYEIYQNRPETSELGFTLSHVHGIIHAKQYRYVVWEFLSINSSWPKVDIPELQRLLEGVEESLNDNLRIWLVQ</sequence>
<evidence type="ECO:0008006" key="4">
    <source>
        <dbReference type="Google" id="ProtNLM"/>
    </source>
</evidence>
<feature type="compositionally biased region" description="Basic residues" evidence="1">
    <location>
        <begin position="40"/>
        <end position="53"/>
    </location>
</feature>
<feature type="region of interest" description="Disordered" evidence="1">
    <location>
        <begin position="40"/>
        <end position="74"/>
    </location>
</feature>
<dbReference type="OrthoDB" id="3649723at2759"/>
<proteinExistence type="predicted"/>
<keyword evidence="3" id="KW-1185">Reference proteome</keyword>
<accession>A0A8E2DZQ2</accession>
<evidence type="ECO:0000313" key="3">
    <source>
        <dbReference type="Proteomes" id="UP000250266"/>
    </source>
</evidence>
<dbReference type="EMBL" id="KV745444">
    <property type="protein sequence ID" value="OCK74618.1"/>
    <property type="molecule type" value="Genomic_DNA"/>
</dbReference>
<protein>
    <recommendedName>
        <fullName evidence="4">F-box domain-containing protein</fullName>
    </recommendedName>
</protein>
<evidence type="ECO:0000256" key="1">
    <source>
        <dbReference type="SAM" id="MobiDB-lite"/>
    </source>
</evidence>
<gene>
    <name evidence="2" type="ORF">K432DRAFT_386712</name>
</gene>
<organism evidence="2 3">
    <name type="scientific">Lepidopterella palustris CBS 459.81</name>
    <dbReference type="NCBI Taxonomy" id="1314670"/>
    <lineage>
        <taxon>Eukaryota</taxon>
        <taxon>Fungi</taxon>
        <taxon>Dikarya</taxon>
        <taxon>Ascomycota</taxon>
        <taxon>Pezizomycotina</taxon>
        <taxon>Dothideomycetes</taxon>
        <taxon>Pleosporomycetidae</taxon>
        <taxon>Mytilinidiales</taxon>
        <taxon>Argynnaceae</taxon>
        <taxon>Lepidopterella</taxon>
    </lineage>
</organism>